<dbReference type="Pfam" id="PF07635">
    <property type="entry name" value="PSCyt1"/>
    <property type="match status" value="1"/>
</dbReference>
<feature type="compositionally biased region" description="Basic and acidic residues" evidence="1">
    <location>
        <begin position="431"/>
        <end position="440"/>
    </location>
</feature>
<evidence type="ECO:0000259" key="3">
    <source>
        <dbReference type="Pfam" id="PF07583"/>
    </source>
</evidence>
<dbReference type="KEGG" id="rml:FF011L_09450"/>
<dbReference type="InterPro" id="IPR011444">
    <property type="entry name" value="DUF1549"/>
</dbReference>
<feature type="region of interest" description="Disordered" evidence="1">
    <location>
        <begin position="430"/>
        <end position="458"/>
    </location>
</feature>
<feature type="domain" description="DUF1549" evidence="3">
    <location>
        <begin position="138"/>
        <end position="344"/>
    </location>
</feature>
<keyword evidence="2" id="KW-0732">Signal</keyword>
<keyword evidence="7" id="KW-1185">Reference proteome</keyword>
<evidence type="ECO:0000256" key="1">
    <source>
        <dbReference type="SAM" id="MobiDB-lite"/>
    </source>
</evidence>
<evidence type="ECO:0000259" key="5">
    <source>
        <dbReference type="Pfam" id="PF07635"/>
    </source>
</evidence>
<protein>
    <submittedName>
        <fullName evidence="6">Planctomycete cytochrome C</fullName>
    </submittedName>
</protein>
<dbReference type="Pfam" id="PF07583">
    <property type="entry name" value="PSCyt2"/>
    <property type="match status" value="1"/>
</dbReference>
<dbReference type="RefSeq" id="WP_218933006.1">
    <property type="nucleotide sequence ID" value="NZ_CP036262.1"/>
</dbReference>
<dbReference type="Pfam" id="PF07587">
    <property type="entry name" value="PSD1"/>
    <property type="match status" value="1"/>
</dbReference>
<accession>A0A517MBE1</accession>
<dbReference type="InterPro" id="IPR011429">
    <property type="entry name" value="Cyt_c_Planctomycete-type"/>
</dbReference>
<evidence type="ECO:0000259" key="4">
    <source>
        <dbReference type="Pfam" id="PF07587"/>
    </source>
</evidence>
<organism evidence="6 7">
    <name type="scientific">Roseimaritima multifibrata</name>
    <dbReference type="NCBI Taxonomy" id="1930274"/>
    <lineage>
        <taxon>Bacteria</taxon>
        <taxon>Pseudomonadati</taxon>
        <taxon>Planctomycetota</taxon>
        <taxon>Planctomycetia</taxon>
        <taxon>Pirellulales</taxon>
        <taxon>Pirellulaceae</taxon>
        <taxon>Roseimaritima</taxon>
    </lineage>
</organism>
<evidence type="ECO:0000313" key="6">
    <source>
        <dbReference type="EMBL" id="QDS92208.1"/>
    </source>
</evidence>
<sequence precursor="true">MLRSCILFGLSLFPGVLLAEEEVDFARQILPILSNKCFLCHGPDAEEGELRLDSAAAAHADLGGHRAIDPENPSESIALHRIHSSDDPMPPEHAEKPLTQPERELLSQWIKQGGEYAMHWGFVKPHKDREHEGDSAAQIDAFIQQQLQAKQIDFAPAAEKSTLARRAAFVLTGLPPEPKMLDAFLADESEHAYERLVDRLLASPRFGEHQARYWLDAVRYGDTHGLHLDNKRGIYAYRDWVVKAFNDNLPLDDFITWQLAGDLLPDPSLEQLAATGFIRLNPSTGEGGAIGEEFQAKNNFDRVETFGTVMMGMTLNCVRCHTHKYDPIQHTEYYQLMAFFNSTAEPALDGNSYTYGPIAWVPANQTAWKAWTEVVAQRDETIEAATSVLQQSDRETALGKYATARTNWKSSDWKMSKPVSVDADFTWDSEPNEKASEPELAHVAGLPGEISGRSSRGKVPTSGKAIWVTATVEVPQDQSLLVSFSGAVGSELWVDEKPTVVTVQDADDRLVIARPYFSSGLHRLRFKMVGGKNVNQIIAKVQNPWDAFASNETWETCNKSDQLEMLADPHGPWKDSEFHSAAVEIAAASHRMQSKFVSTLIAQDLPQPRETRLLKRGEYDMPVGDPLQPSGLKVLNPFPDDAPPNRLGLARWLTSPDNPLVARVLVNRIWQRTFGEGLVRTPEDFGLQGQQPTHPELLDWLAVEMHQSNWNLKHLLKQMVTSRTFCQSSKWRNDIDDPENRLWSRGPSFRLDAEVLRDVGLWASGLLDPQMGGEGVKPYQPAGMWLAMAHPASNTKQYVRDEGDLLYRRSLYVYWKRTSPHPMMTLFDAPDRETSCVRRSRTTTALQSLGMLNETQRIEIGRKYAEQLLDQYPSDSARLEGLWKTLTCRPPTPTEQQVCLDLLQQLRQRYEAAPASAEELLSIGEAKTKEGIDPTEMAAWTQVVTTVLASDVAILLY</sequence>
<proteinExistence type="predicted"/>
<feature type="chain" id="PRO_5022045030" evidence="2">
    <location>
        <begin position="20"/>
        <end position="957"/>
    </location>
</feature>
<dbReference type="AlphaFoldDB" id="A0A517MBE1"/>
<reference evidence="6 7" key="1">
    <citation type="submission" date="2019-02" db="EMBL/GenBank/DDBJ databases">
        <title>Deep-cultivation of Planctomycetes and their phenomic and genomic characterization uncovers novel biology.</title>
        <authorList>
            <person name="Wiegand S."/>
            <person name="Jogler M."/>
            <person name="Boedeker C."/>
            <person name="Pinto D."/>
            <person name="Vollmers J."/>
            <person name="Rivas-Marin E."/>
            <person name="Kohn T."/>
            <person name="Peeters S.H."/>
            <person name="Heuer A."/>
            <person name="Rast P."/>
            <person name="Oberbeckmann S."/>
            <person name="Bunk B."/>
            <person name="Jeske O."/>
            <person name="Meyerdierks A."/>
            <person name="Storesund J.E."/>
            <person name="Kallscheuer N."/>
            <person name="Luecker S."/>
            <person name="Lage O.M."/>
            <person name="Pohl T."/>
            <person name="Merkel B.J."/>
            <person name="Hornburger P."/>
            <person name="Mueller R.-W."/>
            <person name="Bruemmer F."/>
            <person name="Labrenz M."/>
            <person name="Spormann A.M."/>
            <person name="Op den Camp H."/>
            <person name="Overmann J."/>
            <person name="Amann R."/>
            <person name="Jetten M.S.M."/>
            <person name="Mascher T."/>
            <person name="Medema M.H."/>
            <person name="Devos D.P."/>
            <person name="Kaster A.-K."/>
            <person name="Ovreas L."/>
            <person name="Rohde M."/>
            <person name="Galperin M.Y."/>
            <person name="Jogler C."/>
        </authorList>
    </citation>
    <scope>NUCLEOTIDE SEQUENCE [LARGE SCALE GENOMIC DNA]</scope>
    <source>
        <strain evidence="6 7">FF011L</strain>
    </source>
</reference>
<name>A0A517MBE1_9BACT</name>
<evidence type="ECO:0000256" key="2">
    <source>
        <dbReference type="SAM" id="SignalP"/>
    </source>
</evidence>
<gene>
    <name evidence="6" type="ORF">FF011L_09450</name>
</gene>
<dbReference type="Proteomes" id="UP000320672">
    <property type="component" value="Chromosome"/>
</dbReference>
<evidence type="ECO:0000313" key="7">
    <source>
        <dbReference type="Proteomes" id="UP000320672"/>
    </source>
</evidence>
<feature type="domain" description="Cytochrome C Planctomycete-type" evidence="5">
    <location>
        <begin position="37"/>
        <end position="92"/>
    </location>
</feature>
<dbReference type="EMBL" id="CP036262">
    <property type="protein sequence ID" value="QDS92208.1"/>
    <property type="molecule type" value="Genomic_DNA"/>
</dbReference>
<dbReference type="PANTHER" id="PTHR35889:SF3">
    <property type="entry name" value="F-BOX DOMAIN-CONTAINING PROTEIN"/>
    <property type="match status" value="1"/>
</dbReference>
<feature type="domain" description="DUF1553" evidence="4">
    <location>
        <begin position="645"/>
        <end position="902"/>
    </location>
</feature>
<dbReference type="PANTHER" id="PTHR35889">
    <property type="entry name" value="CYCLOINULO-OLIGOSACCHARIDE FRUCTANOTRANSFERASE-RELATED"/>
    <property type="match status" value="1"/>
</dbReference>
<feature type="signal peptide" evidence="2">
    <location>
        <begin position="1"/>
        <end position="19"/>
    </location>
</feature>
<dbReference type="InterPro" id="IPR022655">
    <property type="entry name" value="DUF1553"/>
</dbReference>